<dbReference type="Proteomes" id="UP000648187">
    <property type="component" value="Unassembled WGS sequence"/>
</dbReference>
<protein>
    <recommendedName>
        <fullName evidence="1">Ras-associating domain-containing protein</fullName>
    </recommendedName>
</protein>
<proteinExistence type="predicted"/>
<feature type="domain" description="Ras-associating" evidence="1">
    <location>
        <begin position="1"/>
        <end position="74"/>
    </location>
</feature>
<dbReference type="PROSITE" id="PS50200">
    <property type="entry name" value="RA"/>
    <property type="match status" value="1"/>
</dbReference>
<reference evidence="2" key="1">
    <citation type="submission" date="2020-08" db="EMBL/GenBank/DDBJ databases">
        <title>Spodoptera exigua strain:BAW_Kor-Di-RS1 Genome sequencing and assembly.</title>
        <authorList>
            <person name="Kim J."/>
            <person name="Nam H.Y."/>
            <person name="Kwon M."/>
            <person name="Choi J.H."/>
            <person name="Cho S.R."/>
            <person name="Kim G.-H."/>
        </authorList>
    </citation>
    <scope>NUCLEOTIDE SEQUENCE</scope>
    <source>
        <strain evidence="2">BAW_Kor-Di-RS1</strain>
        <tissue evidence="2">Whole-body</tissue>
    </source>
</reference>
<dbReference type="SUPFAM" id="SSF54236">
    <property type="entry name" value="Ubiquitin-like"/>
    <property type="match status" value="1"/>
</dbReference>
<feature type="non-terminal residue" evidence="2">
    <location>
        <position position="1"/>
    </location>
</feature>
<evidence type="ECO:0000313" key="3">
    <source>
        <dbReference type="Proteomes" id="UP000648187"/>
    </source>
</evidence>
<feature type="non-terminal residue" evidence="2">
    <location>
        <position position="100"/>
    </location>
</feature>
<name>A0A835GCT6_SPOEX</name>
<dbReference type="AlphaFoldDB" id="A0A835GCT6"/>
<dbReference type="Pfam" id="PF00788">
    <property type="entry name" value="RA"/>
    <property type="match status" value="1"/>
</dbReference>
<dbReference type="InterPro" id="IPR000159">
    <property type="entry name" value="RA_dom"/>
</dbReference>
<dbReference type="Gene3D" id="3.10.20.90">
    <property type="entry name" value="Phosphatidylinositol 3-kinase Catalytic Subunit, Chain A, domain 1"/>
    <property type="match status" value="1"/>
</dbReference>
<dbReference type="InterPro" id="IPR029071">
    <property type="entry name" value="Ubiquitin-like_domsf"/>
</dbReference>
<sequence length="100" mass="10888">VPLTATASYVVYQALTKARCHDDPKRFVLVEELEWGGRAGTGPQQRALADDEVVYAAQAGWKTLGRFVLQEKGSTAPLPRHRAAIARIQRGLSMTRGAIA</sequence>
<accession>A0A835GCT6</accession>
<organism evidence="2 3">
    <name type="scientific">Spodoptera exigua</name>
    <name type="common">Beet armyworm</name>
    <name type="synonym">Noctua fulgens</name>
    <dbReference type="NCBI Taxonomy" id="7107"/>
    <lineage>
        <taxon>Eukaryota</taxon>
        <taxon>Metazoa</taxon>
        <taxon>Ecdysozoa</taxon>
        <taxon>Arthropoda</taxon>
        <taxon>Hexapoda</taxon>
        <taxon>Insecta</taxon>
        <taxon>Pterygota</taxon>
        <taxon>Neoptera</taxon>
        <taxon>Endopterygota</taxon>
        <taxon>Lepidoptera</taxon>
        <taxon>Glossata</taxon>
        <taxon>Ditrysia</taxon>
        <taxon>Noctuoidea</taxon>
        <taxon>Noctuidae</taxon>
        <taxon>Amphipyrinae</taxon>
        <taxon>Spodoptera</taxon>
    </lineage>
</organism>
<dbReference type="GO" id="GO:0007165">
    <property type="term" value="P:signal transduction"/>
    <property type="evidence" value="ECO:0007669"/>
    <property type="project" value="InterPro"/>
</dbReference>
<dbReference type="EMBL" id="JACKWZ010000129">
    <property type="protein sequence ID" value="KAF9414612.1"/>
    <property type="molecule type" value="Genomic_DNA"/>
</dbReference>
<gene>
    <name evidence="2" type="ORF">HW555_007541</name>
</gene>
<evidence type="ECO:0000313" key="2">
    <source>
        <dbReference type="EMBL" id="KAF9414612.1"/>
    </source>
</evidence>
<evidence type="ECO:0000259" key="1">
    <source>
        <dbReference type="PROSITE" id="PS50200"/>
    </source>
</evidence>
<comment type="caution">
    <text evidence="2">The sequence shown here is derived from an EMBL/GenBank/DDBJ whole genome shotgun (WGS) entry which is preliminary data.</text>
</comment>
<keyword evidence="3" id="KW-1185">Reference proteome</keyword>